<evidence type="ECO:0000256" key="14">
    <source>
        <dbReference type="PROSITE-ProRule" id="PRU10141"/>
    </source>
</evidence>
<evidence type="ECO:0000256" key="12">
    <source>
        <dbReference type="ARBA" id="ARBA00068783"/>
    </source>
</evidence>
<dbReference type="EC" id="2.7.11.1" evidence="3"/>
<feature type="region of interest" description="Disordered" evidence="15">
    <location>
        <begin position="586"/>
        <end position="643"/>
    </location>
</feature>
<dbReference type="AlphaFoldDB" id="A0A061IJS6"/>
<evidence type="ECO:0000256" key="8">
    <source>
        <dbReference type="ARBA" id="ARBA00022840"/>
    </source>
</evidence>
<evidence type="ECO:0000256" key="3">
    <source>
        <dbReference type="ARBA" id="ARBA00012513"/>
    </source>
</evidence>
<keyword evidence="9" id="KW-0539">Nucleus</keyword>
<dbReference type="PANTHER" id="PTHR14758:SF3">
    <property type="entry name" value="PROTEIN FAM110D"/>
    <property type="match status" value="1"/>
</dbReference>
<dbReference type="InterPro" id="IPR025740">
    <property type="entry name" value="FAM110"/>
</dbReference>
<keyword evidence="6 14" id="KW-0547">Nucleotide-binding</keyword>
<dbReference type="Pfam" id="PF14160">
    <property type="entry name" value="FAM110_C"/>
    <property type="match status" value="1"/>
</dbReference>
<dbReference type="InterPro" id="IPR000719">
    <property type="entry name" value="Prot_kinase_dom"/>
</dbReference>
<dbReference type="SUPFAM" id="SSF56112">
    <property type="entry name" value="Protein kinase-like (PK-like)"/>
    <property type="match status" value="1"/>
</dbReference>
<organism evidence="17 18">
    <name type="scientific">Cricetulus griseus</name>
    <name type="common">Chinese hamster</name>
    <name type="synonym">Cricetulus barabensis griseus</name>
    <dbReference type="NCBI Taxonomy" id="10029"/>
    <lineage>
        <taxon>Eukaryota</taxon>
        <taxon>Metazoa</taxon>
        <taxon>Chordata</taxon>
        <taxon>Craniata</taxon>
        <taxon>Vertebrata</taxon>
        <taxon>Euteleostomi</taxon>
        <taxon>Mammalia</taxon>
        <taxon>Eutheria</taxon>
        <taxon>Euarchontoglires</taxon>
        <taxon>Glires</taxon>
        <taxon>Rodentia</taxon>
        <taxon>Myomorpha</taxon>
        <taxon>Muroidea</taxon>
        <taxon>Cricetidae</taxon>
        <taxon>Cricetinae</taxon>
        <taxon>Cricetulus</taxon>
    </lineage>
</organism>
<evidence type="ECO:0000256" key="7">
    <source>
        <dbReference type="ARBA" id="ARBA00022777"/>
    </source>
</evidence>
<dbReference type="InterPro" id="IPR025739">
    <property type="entry name" value="FAM110_N"/>
</dbReference>
<evidence type="ECO:0000256" key="6">
    <source>
        <dbReference type="ARBA" id="ARBA00022741"/>
    </source>
</evidence>
<evidence type="ECO:0000256" key="4">
    <source>
        <dbReference type="ARBA" id="ARBA00022527"/>
    </source>
</evidence>
<feature type="compositionally biased region" description="Low complexity" evidence="15">
    <location>
        <begin position="603"/>
        <end position="623"/>
    </location>
</feature>
<dbReference type="InterPro" id="IPR011009">
    <property type="entry name" value="Kinase-like_dom_sf"/>
</dbReference>
<comment type="catalytic activity">
    <reaction evidence="10">
        <text>L-threonyl-[protein] + ATP = O-phospho-L-threonyl-[protein] + ADP + H(+)</text>
        <dbReference type="Rhea" id="RHEA:46608"/>
        <dbReference type="Rhea" id="RHEA-COMP:11060"/>
        <dbReference type="Rhea" id="RHEA-COMP:11605"/>
        <dbReference type="ChEBI" id="CHEBI:15378"/>
        <dbReference type="ChEBI" id="CHEBI:30013"/>
        <dbReference type="ChEBI" id="CHEBI:30616"/>
        <dbReference type="ChEBI" id="CHEBI:61977"/>
        <dbReference type="ChEBI" id="CHEBI:456216"/>
        <dbReference type="EC" id="2.7.11.1"/>
    </reaction>
</comment>
<evidence type="ECO:0000256" key="11">
    <source>
        <dbReference type="ARBA" id="ARBA00048679"/>
    </source>
</evidence>
<comment type="subcellular location">
    <subcellularLocation>
        <location evidence="1">Nucleus</location>
    </subcellularLocation>
</comment>
<dbReference type="SMART" id="SM00220">
    <property type="entry name" value="S_TKc"/>
    <property type="match status" value="1"/>
</dbReference>
<dbReference type="FunFam" id="1.10.510.10:FF:000174">
    <property type="entry name" value="Serine/threonine-protein kinase PDIK1L"/>
    <property type="match status" value="1"/>
</dbReference>
<reference evidence="18" key="1">
    <citation type="journal article" date="2013" name="Nat. Biotechnol.">
        <title>Chinese hamster genome sequenced from sorted chromosomes.</title>
        <authorList>
            <person name="Brinkrolf K."/>
            <person name="Rupp O."/>
            <person name="Laux H."/>
            <person name="Kollin F."/>
            <person name="Ernst W."/>
            <person name="Linke B."/>
            <person name="Kofler R."/>
            <person name="Romand S."/>
            <person name="Hesse F."/>
            <person name="Budach W.E."/>
            <person name="Galosy S."/>
            <person name="Muller D."/>
            <person name="Noll T."/>
            <person name="Wienberg J."/>
            <person name="Jostock T."/>
            <person name="Leonard M."/>
            <person name="Grillari J."/>
            <person name="Tauch A."/>
            <person name="Goesmann A."/>
            <person name="Helk B."/>
            <person name="Mott J.E."/>
            <person name="Puhler A."/>
            <person name="Borth N."/>
        </authorList>
    </citation>
    <scope>NUCLEOTIDE SEQUENCE [LARGE SCALE GENOMIC DNA]</scope>
    <source>
        <strain evidence="18">17A/GY</strain>
    </source>
</reference>
<dbReference type="EMBL" id="KE668482">
    <property type="protein sequence ID" value="ERE83783.1"/>
    <property type="molecule type" value="Genomic_DNA"/>
</dbReference>
<keyword evidence="4" id="KW-0723">Serine/threonine-protein kinase</keyword>
<feature type="domain" description="Protein kinase" evidence="16">
    <location>
        <begin position="8"/>
        <end position="334"/>
    </location>
</feature>
<evidence type="ECO:0000313" key="18">
    <source>
        <dbReference type="Proteomes" id="UP000030759"/>
    </source>
</evidence>
<dbReference type="InterPro" id="IPR008271">
    <property type="entry name" value="Ser/Thr_kinase_AS"/>
</dbReference>
<dbReference type="Pfam" id="PF14161">
    <property type="entry name" value="FAM110_N"/>
    <property type="match status" value="1"/>
</dbReference>
<evidence type="ECO:0000256" key="13">
    <source>
        <dbReference type="ARBA" id="ARBA00078499"/>
    </source>
</evidence>
<dbReference type="CDD" id="cd13977">
    <property type="entry name" value="STKc_PDIK1L"/>
    <property type="match status" value="1"/>
</dbReference>
<keyword evidence="8 14" id="KW-0067">ATP-binding</keyword>
<evidence type="ECO:0000256" key="15">
    <source>
        <dbReference type="SAM" id="MobiDB-lite"/>
    </source>
</evidence>
<evidence type="ECO:0000259" key="16">
    <source>
        <dbReference type="PROSITE" id="PS50011"/>
    </source>
</evidence>
<keyword evidence="5 17" id="KW-0808">Transferase</keyword>
<dbReference type="Gene3D" id="3.30.200.20">
    <property type="entry name" value="Phosphorylase Kinase, domain 1"/>
    <property type="match status" value="1"/>
</dbReference>
<name>A0A061IJS6_CRIGR</name>
<dbReference type="GO" id="GO:0005654">
    <property type="term" value="C:nucleoplasm"/>
    <property type="evidence" value="ECO:0007669"/>
    <property type="project" value="UniProtKB-ARBA"/>
</dbReference>
<feature type="region of interest" description="Disordered" evidence="15">
    <location>
        <begin position="401"/>
        <end position="487"/>
    </location>
</feature>
<dbReference type="PROSITE" id="PS50011">
    <property type="entry name" value="PROTEIN_KINASE_DOM"/>
    <property type="match status" value="1"/>
</dbReference>
<dbReference type="PANTHER" id="PTHR14758">
    <property type="entry name" value="AGAP005440-PA"/>
    <property type="match status" value="1"/>
</dbReference>
<evidence type="ECO:0000256" key="2">
    <source>
        <dbReference type="ARBA" id="ARBA00010576"/>
    </source>
</evidence>
<dbReference type="Pfam" id="PF00069">
    <property type="entry name" value="Pkinase"/>
    <property type="match status" value="1"/>
</dbReference>
<dbReference type="GO" id="GO:0106310">
    <property type="term" value="F:protein serine kinase activity"/>
    <property type="evidence" value="ECO:0007669"/>
    <property type="project" value="RHEA"/>
</dbReference>
<feature type="compositionally biased region" description="Low complexity" evidence="15">
    <location>
        <begin position="403"/>
        <end position="415"/>
    </location>
</feature>
<accession>A0A061IJS6</accession>
<comment type="similarity">
    <text evidence="2">Belongs to the FAM110 family.</text>
</comment>
<evidence type="ECO:0000256" key="5">
    <source>
        <dbReference type="ARBA" id="ARBA00022679"/>
    </source>
</evidence>
<keyword evidence="7 17" id="KW-0418">Kinase</keyword>
<dbReference type="PROSITE" id="PS00108">
    <property type="entry name" value="PROTEIN_KINASE_ST"/>
    <property type="match status" value="1"/>
</dbReference>
<evidence type="ECO:0000256" key="1">
    <source>
        <dbReference type="ARBA" id="ARBA00004123"/>
    </source>
</evidence>
<proteinExistence type="inferred from homology"/>
<dbReference type="Gene3D" id="1.10.510.10">
    <property type="entry name" value="Transferase(Phosphotransferase) domain 1"/>
    <property type="match status" value="1"/>
</dbReference>
<dbReference type="GO" id="GO:0005524">
    <property type="term" value="F:ATP binding"/>
    <property type="evidence" value="ECO:0007669"/>
    <property type="project" value="UniProtKB-UniRule"/>
</dbReference>
<dbReference type="Proteomes" id="UP000030759">
    <property type="component" value="Unassembled WGS sequence"/>
</dbReference>
<dbReference type="InterPro" id="IPR025741">
    <property type="entry name" value="FAM110_C"/>
</dbReference>
<protein>
    <recommendedName>
        <fullName evidence="12">Serine/threonine-protein kinase PDIK1L</fullName>
        <ecNumber evidence="3">2.7.11.1</ecNumber>
    </recommendedName>
    <alternativeName>
        <fullName evidence="13">PDLIM1-interacting kinase 1-like</fullName>
    </alternativeName>
</protein>
<dbReference type="InterPro" id="IPR017441">
    <property type="entry name" value="Protein_kinase_ATP_BS"/>
</dbReference>
<evidence type="ECO:0000313" key="17">
    <source>
        <dbReference type="EMBL" id="ERE83783.1"/>
    </source>
</evidence>
<evidence type="ECO:0000256" key="9">
    <source>
        <dbReference type="ARBA" id="ARBA00023242"/>
    </source>
</evidence>
<dbReference type="GO" id="GO:0004674">
    <property type="term" value="F:protein serine/threonine kinase activity"/>
    <property type="evidence" value="ECO:0007669"/>
    <property type="project" value="UniProtKB-KW"/>
</dbReference>
<comment type="catalytic activity">
    <reaction evidence="11">
        <text>L-seryl-[protein] + ATP = O-phospho-L-seryl-[protein] + ADP + H(+)</text>
        <dbReference type="Rhea" id="RHEA:17989"/>
        <dbReference type="Rhea" id="RHEA-COMP:9863"/>
        <dbReference type="Rhea" id="RHEA-COMP:11604"/>
        <dbReference type="ChEBI" id="CHEBI:15378"/>
        <dbReference type="ChEBI" id="CHEBI:29999"/>
        <dbReference type="ChEBI" id="CHEBI:30616"/>
        <dbReference type="ChEBI" id="CHEBI:83421"/>
        <dbReference type="ChEBI" id="CHEBI:456216"/>
        <dbReference type="EC" id="2.7.11.1"/>
    </reaction>
</comment>
<sequence>MVSSQPKYDLIREVGRGSYGVVYEAIIRKTSARVAVKKIRCHAPENVELALREFWALSSIKSQHPNVIHLEECILQKDGMVQKMSHGSNSSLYLQLVETSLKGEIAFDPRSAYYLWFVMDFCDGGDMNEYLLSRKPNRKTNTSFMLQLSSALAFLHKNQIIHRDLKPDNILISQSRLDTSDLEPTLKVADFGLSKVCSASGQNPEEPVSVNKCFLSTACGTDFYMAPEVWEGHYTAKADIFALGIIIWAMLERITFIDTETKKELLGSYVKQGTEIVPVGEALLENPKMELLIPVKKKSMNGRMKQLIKEMLAANPQDRPDAFELELRLVQIAFKDSSWETHKPLSEECLYRSRSKNLTVDFVSSSLPADPRNSRKLLLISYLCIHNCVWSADLPSSAKMLLSSPSTPSRGRTPSAVERLEADKAKYVKTQQVIVRRQEPALRGGPGPLTPHPCNELGASASPRTPGPARRGSGRRQPRPDSLIFYRQKRDCKASVNKENAKGQGLVRRLFLGGPRDAAPSSPGPTERPAAPAGWAGSPDAPEASGKRALCPTCSLPLSEKERFFNYCGLERALVEVLGAERFSPQSWGAEHSPQVATPPLPGSGDTSDWTSSDGDAGTPDCAGGCGGGSQAAGSARDGRPSVSVVERNARVIQWLYGCQRARAPPRESEV</sequence>
<feature type="region of interest" description="Disordered" evidence="15">
    <location>
        <begin position="513"/>
        <end position="548"/>
    </location>
</feature>
<feature type="binding site" evidence="14">
    <location>
        <position position="38"/>
    </location>
    <ligand>
        <name>ATP</name>
        <dbReference type="ChEBI" id="CHEBI:30616"/>
    </ligand>
</feature>
<dbReference type="PROSITE" id="PS00107">
    <property type="entry name" value="PROTEIN_KINASE_ATP"/>
    <property type="match status" value="1"/>
</dbReference>
<evidence type="ECO:0000256" key="10">
    <source>
        <dbReference type="ARBA" id="ARBA00047899"/>
    </source>
</evidence>
<gene>
    <name evidence="17" type="ORF">H671_2g6454</name>
</gene>
<dbReference type="FunFam" id="3.30.200.20:FF:000165">
    <property type="entry name" value="Serine/threonine-protein kinase PDIK1L"/>
    <property type="match status" value="1"/>
</dbReference>